<evidence type="ECO:0000256" key="3">
    <source>
        <dbReference type="ARBA" id="ARBA00022741"/>
    </source>
</evidence>
<accession>A0ABU0L7Z8</accession>
<comment type="function">
    <text evidence="6">Ligates lysine onto the cytidine present at position 34 of the AUA codon-specific tRNA(Ile) that contains the anticodon CAU, in an ATP-dependent manner. Cytidine is converted to lysidine, thus changing the amino acid specificity of the tRNA from methionine to isoleucine.</text>
</comment>
<comment type="subcellular location">
    <subcellularLocation>
        <location evidence="6">Cytoplasm</location>
    </subcellularLocation>
</comment>
<dbReference type="Proteomes" id="UP001241747">
    <property type="component" value="Unassembled WGS sequence"/>
</dbReference>
<dbReference type="CDD" id="cd01992">
    <property type="entry name" value="TilS_N"/>
    <property type="match status" value="1"/>
</dbReference>
<feature type="binding site" evidence="6">
    <location>
        <begin position="33"/>
        <end position="38"/>
    </location>
    <ligand>
        <name>ATP</name>
        <dbReference type="ChEBI" id="CHEBI:30616"/>
    </ligand>
</feature>
<dbReference type="Gene3D" id="3.40.50.620">
    <property type="entry name" value="HUPs"/>
    <property type="match status" value="1"/>
</dbReference>
<comment type="domain">
    <text evidence="6">The N-terminal region contains the highly conserved SGGXDS motif, predicted to be a P-loop motif involved in ATP binding.</text>
</comment>
<evidence type="ECO:0000256" key="4">
    <source>
        <dbReference type="ARBA" id="ARBA00022840"/>
    </source>
</evidence>
<dbReference type="EC" id="6.3.4.19" evidence="6"/>
<organism evidence="8 9">
    <name type="scientific">Xanthobacter agilis</name>
    <dbReference type="NCBI Taxonomy" id="47492"/>
    <lineage>
        <taxon>Bacteria</taxon>
        <taxon>Pseudomonadati</taxon>
        <taxon>Pseudomonadota</taxon>
        <taxon>Alphaproteobacteria</taxon>
        <taxon>Hyphomicrobiales</taxon>
        <taxon>Xanthobacteraceae</taxon>
        <taxon>Xanthobacter</taxon>
    </lineage>
</organism>
<dbReference type="InterPro" id="IPR014729">
    <property type="entry name" value="Rossmann-like_a/b/a_fold"/>
</dbReference>
<sequence length="343" mass="36198">MSAAEAASPLRDDERDRLLAGLAAFPHLLIAVSGGPDSTALLWLAARWRAARPDRPCLTVATVDHGLRPEAAAEAEAVARLSAALGLSHHTLVWQGQKPARGIQAAAREARYRLLFEAARGIGADAIVTAHTADDQAETVLFRLARGSGVSGLAAMRAATARDGRVLLRPFLDVPKARLVATLEAEGLPFVRDPANFDPRYARARLRQLAPRLAEEGLDARRLGIFARRVARLDAAAEAATDAAALHLAVEAQARRLPVAVFRALPEEVALRLLGRCVAALGLEGPVELGKLETLTQALLAHLERPAADGAPMGAFRRTLAGALVAVKGGEVVVTSAPPRRGA</sequence>
<evidence type="ECO:0000256" key="6">
    <source>
        <dbReference type="HAMAP-Rule" id="MF_01161"/>
    </source>
</evidence>
<dbReference type="GO" id="GO:0032267">
    <property type="term" value="F:tRNA(Ile)-lysidine synthase activity"/>
    <property type="evidence" value="ECO:0007669"/>
    <property type="project" value="UniProtKB-EC"/>
</dbReference>
<evidence type="ECO:0000259" key="7">
    <source>
        <dbReference type="Pfam" id="PF01171"/>
    </source>
</evidence>
<keyword evidence="3 6" id="KW-0547">Nucleotide-binding</keyword>
<evidence type="ECO:0000313" key="9">
    <source>
        <dbReference type="Proteomes" id="UP001241747"/>
    </source>
</evidence>
<dbReference type="PANTHER" id="PTHR43033:SF1">
    <property type="entry name" value="TRNA(ILE)-LYSIDINE SYNTHASE-RELATED"/>
    <property type="match status" value="1"/>
</dbReference>
<dbReference type="InterPro" id="IPR012795">
    <property type="entry name" value="tRNA_Ile_lys_synt_N"/>
</dbReference>
<dbReference type="Pfam" id="PF01171">
    <property type="entry name" value="ATP_bind_3"/>
    <property type="match status" value="1"/>
</dbReference>
<dbReference type="SUPFAM" id="SSF52402">
    <property type="entry name" value="Adenine nucleotide alpha hydrolases-like"/>
    <property type="match status" value="1"/>
</dbReference>
<dbReference type="InterPro" id="IPR012094">
    <property type="entry name" value="tRNA_Ile_lys_synt"/>
</dbReference>
<dbReference type="InterPro" id="IPR011063">
    <property type="entry name" value="TilS/TtcA_N"/>
</dbReference>
<comment type="similarity">
    <text evidence="6">Belongs to the tRNA(Ile)-lysidine synthase family.</text>
</comment>
<reference evidence="8 9" key="1">
    <citation type="submission" date="2023-07" db="EMBL/GenBank/DDBJ databases">
        <title>Genomic Encyclopedia of Type Strains, Phase IV (KMG-IV): sequencing the most valuable type-strain genomes for metagenomic binning, comparative biology and taxonomic classification.</title>
        <authorList>
            <person name="Goeker M."/>
        </authorList>
    </citation>
    <scope>NUCLEOTIDE SEQUENCE [LARGE SCALE GENOMIC DNA]</scope>
    <source>
        <strain evidence="8 9">DSM 3770</strain>
    </source>
</reference>
<proteinExistence type="inferred from homology"/>
<dbReference type="RefSeq" id="WP_237346093.1">
    <property type="nucleotide sequence ID" value="NZ_JABWGX010000015.1"/>
</dbReference>
<keyword evidence="6" id="KW-0963">Cytoplasm</keyword>
<evidence type="ECO:0000256" key="2">
    <source>
        <dbReference type="ARBA" id="ARBA00022694"/>
    </source>
</evidence>
<feature type="domain" description="tRNA(Ile)-lysidine/2-thiocytidine synthase N-terminal" evidence="7">
    <location>
        <begin position="28"/>
        <end position="208"/>
    </location>
</feature>
<protein>
    <recommendedName>
        <fullName evidence="6">tRNA(Ile)-lysidine synthase</fullName>
        <ecNumber evidence="6">6.3.4.19</ecNumber>
    </recommendedName>
    <alternativeName>
        <fullName evidence="6">tRNA(Ile)-2-lysyl-cytidine synthase</fullName>
    </alternativeName>
    <alternativeName>
        <fullName evidence="6">tRNA(Ile)-lysidine synthetase</fullName>
    </alternativeName>
</protein>
<evidence type="ECO:0000256" key="1">
    <source>
        <dbReference type="ARBA" id="ARBA00022598"/>
    </source>
</evidence>
<keyword evidence="9" id="KW-1185">Reference proteome</keyword>
<name>A0ABU0L7Z8_XANAG</name>
<dbReference type="NCBIfam" id="TIGR02432">
    <property type="entry name" value="lysidine_TilS_N"/>
    <property type="match status" value="1"/>
</dbReference>
<keyword evidence="4 6" id="KW-0067">ATP-binding</keyword>
<comment type="catalytic activity">
    <reaction evidence="5 6">
        <text>cytidine(34) in tRNA(Ile2) + L-lysine + ATP = lysidine(34) in tRNA(Ile2) + AMP + diphosphate + H(+)</text>
        <dbReference type="Rhea" id="RHEA:43744"/>
        <dbReference type="Rhea" id="RHEA-COMP:10625"/>
        <dbReference type="Rhea" id="RHEA-COMP:10670"/>
        <dbReference type="ChEBI" id="CHEBI:15378"/>
        <dbReference type="ChEBI" id="CHEBI:30616"/>
        <dbReference type="ChEBI" id="CHEBI:32551"/>
        <dbReference type="ChEBI" id="CHEBI:33019"/>
        <dbReference type="ChEBI" id="CHEBI:82748"/>
        <dbReference type="ChEBI" id="CHEBI:83665"/>
        <dbReference type="ChEBI" id="CHEBI:456215"/>
        <dbReference type="EC" id="6.3.4.19"/>
    </reaction>
</comment>
<evidence type="ECO:0000313" key="8">
    <source>
        <dbReference type="EMBL" id="MDQ0503273.1"/>
    </source>
</evidence>
<evidence type="ECO:0000256" key="5">
    <source>
        <dbReference type="ARBA" id="ARBA00048539"/>
    </source>
</evidence>
<gene>
    <name evidence="6" type="primary">tilS</name>
    <name evidence="8" type="ORF">QOZ94_000043</name>
</gene>
<dbReference type="HAMAP" id="MF_01161">
    <property type="entry name" value="tRNA_Ile_lys_synt"/>
    <property type="match status" value="1"/>
</dbReference>
<dbReference type="EMBL" id="JAUSVY010000001">
    <property type="protein sequence ID" value="MDQ0503273.1"/>
    <property type="molecule type" value="Genomic_DNA"/>
</dbReference>
<keyword evidence="1 6" id="KW-0436">Ligase</keyword>
<dbReference type="PANTHER" id="PTHR43033">
    <property type="entry name" value="TRNA(ILE)-LYSIDINE SYNTHASE-RELATED"/>
    <property type="match status" value="1"/>
</dbReference>
<keyword evidence="2 6" id="KW-0819">tRNA processing</keyword>
<comment type="caution">
    <text evidence="8">The sequence shown here is derived from an EMBL/GenBank/DDBJ whole genome shotgun (WGS) entry which is preliminary data.</text>
</comment>